<protein>
    <submittedName>
        <fullName evidence="1">Uncharacterized protein</fullName>
    </submittedName>
</protein>
<sequence>MNKTWWFKQKRMMVIILLSGLAIHLVLALTWIVPKIIQSSYLTKQIKFTEEQFIKRKHETNLIINQKQMDFVDEDKFEIANQEDSLDFTINLNLIANKNNVDIHYIKYSPSQWIDYEQYELLGQTVSLFITGGLQDITDFMNDLERLEKVIQLMEWETKRSDQGSEQEDQGNEDELIQLHLKLFIHYFD</sequence>
<reference evidence="1 2" key="1">
    <citation type="submission" date="2023-08" db="EMBL/GenBank/DDBJ databases">
        <authorList>
            <person name="Park J.-S."/>
        </authorList>
    </citation>
    <scope>NUCLEOTIDE SEQUENCE [LARGE SCALE GENOMIC DNA]</scope>
    <source>
        <strain evidence="1 2">2205SS18-9</strain>
    </source>
</reference>
<gene>
    <name evidence="1" type="ORF">Q5Y73_07985</name>
</gene>
<dbReference type="Gene3D" id="3.30.70.60">
    <property type="match status" value="1"/>
</dbReference>
<accession>A0ABT9IXF1</accession>
<proteinExistence type="predicted"/>
<dbReference type="InterPro" id="IPR014717">
    <property type="entry name" value="Transl_elong_EF1B/ribsomal_bS6"/>
</dbReference>
<keyword evidence="2" id="KW-1185">Reference proteome</keyword>
<evidence type="ECO:0000313" key="2">
    <source>
        <dbReference type="Proteomes" id="UP001231941"/>
    </source>
</evidence>
<dbReference type="EMBL" id="JAVAMP010000002">
    <property type="protein sequence ID" value="MDP5274041.1"/>
    <property type="molecule type" value="Genomic_DNA"/>
</dbReference>
<evidence type="ECO:0000313" key="1">
    <source>
        <dbReference type="EMBL" id="MDP5274041.1"/>
    </source>
</evidence>
<organism evidence="1 2">
    <name type="scientific">Chengkuizengella axinellae</name>
    <dbReference type="NCBI Taxonomy" id="3064388"/>
    <lineage>
        <taxon>Bacteria</taxon>
        <taxon>Bacillati</taxon>
        <taxon>Bacillota</taxon>
        <taxon>Bacilli</taxon>
        <taxon>Bacillales</taxon>
        <taxon>Paenibacillaceae</taxon>
        <taxon>Chengkuizengella</taxon>
    </lineage>
</organism>
<name>A0ABT9IXF1_9BACL</name>
<comment type="caution">
    <text evidence="1">The sequence shown here is derived from an EMBL/GenBank/DDBJ whole genome shotgun (WGS) entry which is preliminary data.</text>
</comment>
<dbReference type="Proteomes" id="UP001231941">
    <property type="component" value="Unassembled WGS sequence"/>
</dbReference>
<dbReference type="RefSeq" id="WP_305991332.1">
    <property type="nucleotide sequence ID" value="NZ_JAVAMP010000002.1"/>
</dbReference>